<dbReference type="AlphaFoldDB" id="A0A6B0TZ22"/>
<feature type="domain" description="AB hydrolase-1" evidence="1">
    <location>
        <begin position="27"/>
        <end position="134"/>
    </location>
</feature>
<keyword evidence="2" id="KW-0378">Hydrolase</keyword>
<protein>
    <submittedName>
        <fullName evidence="2">Alpha/beta fold hydrolase</fullName>
    </submittedName>
</protein>
<reference evidence="2 3" key="1">
    <citation type="submission" date="2019-12" db="EMBL/GenBank/DDBJ databases">
        <title>Strain KN286 was isolated from seawater, which was collected from Caroline Seamount in the tropical western Pacific.</title>
        <authorList>
            <person name="Wang Q."/>
        </authorList>
    </citation>
    <scope>NUCLEOTIDE SEQUENCE [LARGE SCALE GENOMIC DNA]</scope>
    <source>
        <strain evidence="2 3">KN286</strain>
    </source>
</reference>
<accession>A0A6B0TZ22</accession>
<dbReference type="InterPro" id="IPR050228">
    <property type="entry name" value="Carboxylesterase_BioH"/>
</dbReference>
<dbReference type="PRINTS" id="PR00111">
    <property type="entry name" value="ABHYDROLASE"/>
</dbReference>
<dbReference type="PANTHER" id="PTHR43194">
    <property type="entry name" value="HYDROLASE ALPHA/BETA FOLD FAMILY"/>
    <property type="match status" value="1"/>
</dbReference>
<dbReference type="Gene3D" id="3.40.50.1820">
    <property type="entry name" value="alpha/beta hydrolase"/>
    <property type="match status" value="1"/>
</dbReference>
<gene>
    <name evidence="2" type="ORF">GSH16_14510</name>
</gene>
<dbReference type="Proteomes" id="UP000436016">
    <property type="component" value="Unassembled WGS sequence"/>
</dbReference>
<organism evidence="2 3">
    <name type="scientific">Oceanomicrobium pacificus</name>
    <dbReference type="NCBI Taxonomy" id="2692916"/>
    <lineage>
        <taxon>Bacteria</taxon>
        <taxon>Pseudomonadati</taxon>
        <taxon>Pseudomonadota</taxon>
        <taxon>Alphaproteobacteria</taxon>
        <taxon>Rhodobacterales</taxon>
        <taxon>Paracoccaceae</taxon>
        <taxon>Oceanomicrobium</taxon>
    </lineage>
</organism>
<evidence type="ECO:0000313" key="2">
    <source>
        <dbReference type="EMBL" id="MXU66658.1"/>
    </source>
</evidence>
<dbReference type="InterPro" id="IPR000073">
    <property type="entry name" value="AB_hydrolase_1"/>
</dbReference>
<proteinExistence type="predicted"/>
<sequence>MTDRRSDYLRIDGAELHVTLWGRAEAPAVVLWHGLARTGRDFDELAAALAPDHFVICPDTLGRGLSGWASDPDRDYGFDCYARHALGILDHYGIDRLDWVGTSMGGALGIRLAAGPLADRIGALVINDIGPELPADAIGRIADYVGAPPVVDHVSDLEAWLRQSYAPFGTNSAAFWRRMADTSVRRCDNGQVTVHYDPAIVRQLHLHPQDYRLWPEFERVTARMLLLRGVSSDLLPVEMADRMEAVRPDMARVEMDGFGHAPTLARSADHRLVREFLTETQHHKI</sequence>
<comment type="caution">
    <text evidence="2">The sequence shown here is derived from an EMBL/GenBank/DDBJ whole genome shotgun (WGS) entry which is preliminary data.</text>
</comment>
<dbReference type="GO" id="GO:0016787">
    <property type="term" value="F:hydrolase activity"/>
    <property type="evidence" value="ECO:0007669"/>
    <property type="project" value="UniProtKB-KW"/>
</dbReference>
<name>A0A6B0TZ22_9RHOB</name>
<dbReference type="EMBL" id="WUWG01000007">
    <property type="protein sequence ID" value="MXU66658.1"/>
    <property type="molecule type" value="Genomic_DNA"/>
</dbReference>
<keyword evidence="3" id="KW-1185">Reference proteome</keyword>
<evidence type="ECO:0000259" key="1">
    <source>
        <dbReference type="Pfam" id="PF00561"/>
    </source>
</evidence>
<dbReference type="SUPFAM" id="SSF53474">
    <property type="entry name" value="alpha/beta-Hydrolases"/>
    <property type="match status" value="1"/>
</dbReference>
<dbReference type="PANTHER" id="PTHR43194:SF2">
    <property type="entry name" value="PEROXISOMAL MEMBRANE PROTEIN LPX1"/>
    <property type="match status" value="1"/>
</dbReference>
<dbReference type="Pfam" id="PF00561">
    <property type="entry name" value="Abhydrolase_1"/>
    <property type="match status" value="1"/>
</dbReference>
<dbReference type="InterPro" id="IPR029058">
    <property type="entry name" value="AB_hydrolase_fold"/>
</dbReference>
<evidence type="ECO:0000313" key="3">
    <source>
        <dbReference type="Proteomes" id="UP000436016"/>
    </source>
</evidence>
<dbReference type="RefSeq" id="WP_160856327.1">
    <property type="nucleotide sequence ID" value="NZ_WUWG01000007.1"/>
</dbReference>